<evidence type="ECO:0000313" key="1">
    <source>
        <dbReference type="EMBL" id="HJB39608.1"/>
    </source>
</evidence>
<dbReference type="AlphaFoldDB" id="A0A9D2M3D2"/>
<dbReference type="Proteomes" id="UP000824209">
    <property type="component" value="Unassembled WGS sequence"/>
</dbReference>
<protein>
    <submittedName>
        <fullName evidence="1">YabP/YqfC family sporulation protein</fullName>
    </submittedName>
</protein>
<dbReference type="Pfam" id="PF07873">
    <property type="entry name" value="YabP"/>
    <property type="match status" value="1"/>
</dbReference>
<comment type="caution">
    <text evidence="1">The sequence shown here is derived from an EMBL/GenBank/DDBJ whole genome shotgun (WGS) entry which is preliminary data.</text>
</comment>
<reference evidence="1" key="1">
    <citation type="journal article" date="2021" name="PeerJ">
        <title>Extensive microbial diversity within the chicken gut microbiome revealed by metagenomics and culture.</title>
        <authorList>
            <person name="Gilroy R."/>
            <person name="Ravi A."/>
            <person name="Getino M."/>
            <person name="Pursley I."/>
            <person name="Horton D.L."/>
            <person name="Alikhan N.F."/>
            <person name="Baker D."/>
            <person name="Gharbi K."/>
            <person name="Hall N."/>
            <person name="Watson M."/>
            <person name="Adriaenssens E.M."/>
            <person name="Foster-Nyarko E."/>
            <person name="Jarju S."/>
            <person name="Secka A."/>
            <person name="Antonio M."/>
            <person name="Oren A."/>
            <person name="Chaudhuri R.R."/>
            <person name="La Ragione R."/>
            <person name="Hildebrand F."/>
            <person name="Pallen M.J."/>
        </authorList>
    </citation>
    <scope>NUCLEOTIDE SEQUENCE</scope>
    <source>
        <strain evidence="1">ChiBcec8-14828</strain>
    </source>
</reference>
<accession>A0A9D2M3D2</accession>
<organism evidence="1 2">
    <name type="scientific">Candidatus Ruthenibacterium avium</name>
    <dbReference type="NCBI Taxonomy" id="2838751"/>
    <lineage>
        <taxon>Bacteria</taxon>
        <taxon>Bacillati</taxon>
        <taxon>Bacillota</taxon>
        <taxon>Clostridia</taxon>
        <taxon>Eubacteriales</taxon>
        <taxon>Oscillospiraceae</taxon>
        <taxon>Ruthenibacterium</taxon>
    </lineage>
</organism>
<evidence type="ECO:0000313" key="2">
    <source>
        <dbReference type="Proteomes" id="UP000824209"/>
    </source>
</evidence>
<sequence>MKHSRKKKASFKEALCLGKALAQQACTPMAAIHVTTNGQIELENCKEITAFDEDALIVSMGKRSVRIEGNHLTVDTYRKNLMTVHGTVFRIVFLEGKER</sequence>
<reference evidence="1" key="2">
    <citation type="submission" date="2021-04" db="EMBL/GenBank/DDBJ databases">
        <authorList>
            <person name="Gilroy R."/>
        </authorList>
    </citation>
    <scope>NUCLEOTIDE SEQUENCE</scope>
    <source>
        <strain evidence="1">ChiBcec8-14828</strain>
    </source>
</reference>
<proteinExistence type="predicted"/>
<gene>
    <name evidence="1" type="ORF">H9943_04345</name>
</gene>
<dbReference type="EMBL" id="DWYA01000044">
    <property type="protein sequence ID" value="HJB39608.1"/>
    <property type="molecule type" value="Genomic_DNA"/>
</dbReference>
<dbReference type="InterPro" id="IPR022476">
    <property type="entry name" value="Spore_YabP/YqfC"/>
</dbReference>
<name>A0A9D2M3D2_9FIRM</name>